<evidence type="ECO:0000313" key="2">
    <source>
        <dbReference type="Proteomes" id="UP000829401"/>
    </source>
</evidence>
<gene>
    <name evidence="1" type="ORF">K1I37_16230</name>
</gene>
<protein>
    <submittedName>
        <fullName evidence="1">Uncharacterized protein</fullName>
    </submittedName>
</protein>
<dbReference type="EMBL" id="CP080467">
    <property type="protein sequence ID" value="UNO48208.1"/>
    <property type="molecule type" value="Genomic_DNA"/>
</dbReference>
<dbReference type="Proteomes" id="UP000829401">
    <property type="component" value="Chromosome"/>
</dbReference>
<dbReference type="SUPFAM" id="SSF53850">
    <property type="entry name" value="Periplasmic binding protein-like II"/>
    <property type="match status" value="1"/>
</dbReference>
<accession>A0A9E6ZGK1</accession>
<dbReference type="Gene3D" id="3.10.105.10">
    <property type="entry name" value="Dipeptide-binding Protein, Domain 3"/>
    <property type="match status" value="1"/>
</dbReference>
<organism evidence="1 2">
    <name type="scientific">Alicyclobacillus acidoterrestris (strain ATCC 49025 / DSM 3922 / CIP 106132 / NCIMB 13137 / GD3B)</name>
    <dbReference type="NCBI Taxonomy" id="1356854"/>
    <lineage>
        <taxon>Bacteria</taxon>
        <taxon>Bacillati</taxon>
        <taxon>Bacillota</taxon>
        <taxon>Bacilli</taxon>
        <taxon>Bacillales</taxon>
        <taxon>Alicyclobacillaceae</taxon>
        <taxon>Alicyclobacillus</taxon>
    </lineage>
</organism>
<proteinExistence type="predicted"/>
<dbReference type="KEGG" id="aaco:K1I37_16230"/>
<accession>T0BC37</accession>
<sequence length="56" mass="6242">MFNNTGTVRRSAEVGNLIQQYLAAPDLAKRTAVFKQILEVTKQQAAVVWLLQPSNI</sequence>
<dbReference type="RefSeq" id="WP_021298503.1">
    <property type="nucleotide sequence ID" value="NZ_AURB01000193.1"/>
</dbReference>
<evidence type="ECO:0000313" key="1">
    <source>
        <dbReference type="EMBL" id="UNO48208.1"/>
    </source>
</evidence>
<reference evidence="2" key="1">
    <citation type="journal article" date="2022" name="G3 (Bethesda)">
        <title>Unveiling the complete genome sequence of Alicyclobacillus acidoterrestris DSM 3922T, a taint-producing strain.</title>
        <authorList>
            <person name="Leonardo I.C."/>
            <person name="Barreto Crespo M.T."/>
            <person name="Gaspar F.B."/>
        </authorList>
    </citation>
    <scope>NUCLEOTIDE SEQUENCE [LARGE SCALE GENOMIC DNA]</scope>
    <source>
        <strain evidence="2">DSM 3922</strain>
    </source>
</reference>
<dbReference type="AlphaFoldDB" id="T0BC37"/>
<name>T0BC37_ALIAG</name>
<keyword evidence="2" id="KW-1185">Reference proteome</keyword>